<dbReference type="SUPFAM" id="SSF56801">
    <property type="entry name" value="Acetyl-CoA synthetase-like"/>
    <property type="match status" value="1"/>
</dbReference>
<organism evidence="2 3">
    <name type="scientific">Steroidobacter gossypii</name>
    <dbReference type="NCBI Taxonomy" id="2805490"/>
    <lineage>
        <taxon>Bacteria</taxon>
        <taxon>Pseudomonadati</taxon>
        <taxon>Pseudomonadota</taxon>
        <taxon>Gammaproteobacteria</taxon>
        <taxon>Steroidobacterales</taxon>
        <taxon>Steroidobacteraceae</taxon>
        <taxon>Steroidobacter</taxon>
    </lineage>
</organism>
<dbReference type="EMBL" id="JAEVLS010000024">
    <property type="protein sequence ID" value="MBM0108947.1"/>
    <property type="molecule type" value="Genomic_DNA"/>
</dbReference>
<comment type="caution">
    <text evidence="2">The sequence shown here is derived from an EMBL/GenBank/DDBJ whole genome shotgun (WGS) entry which is preliminary data.</text>
</comment>
<name>A0ABS1X6V0_9GAMM</name>
<dbReference type="PROSITE" id="PS00455">
    <property type="entry name" value="AMP_BINDING"/>
    <property type="match status" value="1"/>
</dbReference>
<dbReference type="PANTHER" id="PTHR45527:SF1">
    <property type="entry name" value="FATTY ACID SYNTHASE"/>
    <property type="match status" value="1"/>
</dbReference>
<protein>
    <submittedName>
        <fullName evidence="2">Amino acid adenylation domain-containing protein</fullName>
    </submittedName>
</protein>
<evidence type="ECO:0000313" key="3">
    <source>
        <dbReference type="Proteomes" id="UP000661077"/>
    </source>
</evidence>
<dbReference type="NCBIfam" id="TIGR01733">
    <property type="entry name" value="AA-adenyl-dom"/>
    <property type="match status" value="1"/>
</dbReference>
<evidence type="ECO:0000313" key="2">
    <source>
        <dbReference type="EMBL" id="MBM0108947.1"/>
    </source>
</evidence>
<dbReference type="Pfam" id="PF00501">
    <property type="entry name" value="AMP-binding"/>
    <property type="match status" value="1"/>
</dbReference>
<feature type="non-terminal residue" evidence="2">
    <location>
        <position position="367"/>
    </location>
</feature>
<gene>
    <name evidence="2" type="ORF">JM946_29840</name>
</gene>
<dbReference type="PANTHER" id="PTHR45527">
    <property type="entry name" value="NONRIBOSOMAL PEPTIDE SYNTHETASE"/>
    <property type="match status" value="1"/>
</dbReference>
<dbReference type="InterPro" id="IPR010071">
    <property type="entry name" value="AA_adenyl_dom"/>
</dbReference>
<keyword evidence="3" id="KW-1185">Reference proteome</keyword>
<feature type="domain" description="AMP-dependent synthetase/ligase" evidence="1">
    <location>
        <begin position="2"/>
        <end position="353"/>
    </location>
</feature>
<evidence type="ECO:0000259" key="1">
    <source>
        <dbReference type="Pfam" id="PF00501"/>
    </source>
</evidence>
<reference evidence="2 3" key="1">
    <citation type="journal article" date="2021" name="Int. J. Syst. Evol. Microbiol.">
        <title>Steroidobacter gossypii sp. nov., isolated from soil of cotton cropping field.</title>
        <authorList>
            <person name="Huang R."/>
            <person name="Yang S."/>
            <person name="Zhen C."/>
            <person name="Liu W."/>
        </authorList>
    </citation>
    <scope>NUCLEOTIDE SEQUENCE [LARGE SCALE GENOMIC DNA]</scope>
    <source>
        <strain evidence="2 3">S1-65</strain>
    </source>
</reference>
<proteinExistence type="predicted"/>
<sequence length="367" mass="40458">LFEEQVARTPNAVAVVYEDQSLTYGELNAKANQLARYLRQKGVGPDQRVGVCLERSLEMVVALLGVLKSGGAYVPIDPNYPDDRLEYMTGDAAPLVLLTQKKLEARLRPMVGDLLAVDGDLGEMSGLDRSNIDAGSIGLSSRNLAYVIYTSGSTGKPKGAMNEHRAVVNRLHWMQAQYGMTSCDRVLQKTPFSFDVSVWEFFWTLLSGARLVVARPEGHKDPTYLQQLIEAAGVTTLHFVPSMLQIFLEQQTKPCSSVRHIVCSGEELPAALQNKALRRLPHVRLSNLYGPTEAAIDVTFWECKLDESCSRVPIGRPISNVQMYVLDRHLQPVPIGVSGELYIGGAGVARGYLNRASLTAERFVRDP</sequence>
<dbReference type="RefSeq" id="WP_203171116.1">
    <property type="nucleotide sequence ID" value="NZ_JAEVLS010000024.1"/>
</dbReference>
<dbReference type="InterPro" id="IPR020845">
    <property type="entry name" value="AMP-binding_CS"/>
</dbReference>
<dbReference type="InterPro" id="IPR000873">
    <property type="entry name" value="AMP-dep_synth/lig_dom"/>
</dbReference>
<dbReference type="Gene3D" id="2.30.38.10">
    <property type="entry name" value="Luciferase, Domain 3"/>
    <property type="match status" value="1"/>
</dbReference>
<accession>A0ABS1X6V0</accession>
<dbReference type="Gene3D" id="3.40.50.980">
    <property type="match status" value="2"/>
</dbReference>
<dbReference type="Proteomes" id="UP000661077">
    <property type="component" value="Unassembled WGS sequence"/>
</dbReference>
<feature type="non-terminal residue" evidence="2">
    <location>
        <position position="1"/>
    </location>
</feature>